<evidence type="ECO:0000259" key="3">
    <source>
        <dbReference type="Pfam" id="PF22936"/>
    </source>
</evidence>
<evidence type="ECO:0000256" key="1">
    <source>
        <dbReference type="ARBA" id="ARBA00022670"/>
    </source>
</evidence>
<sequence length="268" mass="30571">MAQGTEGINTKKEIWYLDSCCSNHMIGNKEWLFDFDDSFRESVRLGDDSKMAVMGKGNVKLNVEGIIQVIIDVYFLPGLKNNLLSIGQLQQKNVTIIFSNDQCKVYHDHSDLIISTHMSANRMYVIHASVITPMCLQTVKESQTHLWHCKYAHLSYKGLNTLVKKEMVKGLPFLQETEEICCDCAIGKQHRDSIPKIANWRASEKLQLVHSDICDPINPASNGGNRYFITFTDDFSRRTWTYPIIEKSSALGIFKKFKALVEKEILMA</sequence>
<keyword evidence="1" id="KW-0378">Hydrolase</keyword>
<organism evidence="4 5">
    <name type="scientific">Trifolium medium</name>
    <dbReference type="NCBI Taxonomy" id="97028"/>
    <lineage>
        <taxon>Eukaryota</taxon>
        <taxon>Viridiplantae</taxon>
        <taxon>Streptophyta</taxon>
        <taxon>Embryophyta</taxon>
        <taxon>Tracheophyta</taxon>
        <taxon>Spermatophyta</taxon>
        <taxon>Magnoliopsida</taxon>
        <taxon>eudicotyledons</taxon>
        <taxon>Gunneridae</taxon>
        <taxon>Pentapetalae</taxon>
        <taxon>rosids</taxon>
        <taxon>fabids</taxon>
        <taxon>Fabales</taxon>
        <taxon>Fabaceae</taxon>
        <taxon>Papilionoideae</taxon>
        <taxon>50 kb inversion clade</taxon>
        <taxon>NPAAA clade</taxon>
        <taxon>Hologalegina</taxon>
        <taxon>IRL clade</taxon>
        <taxon>Trifolieae</taxon>
        <taxon>Trifolium</taxon>
    </lineage>
</organism>
<dbReference type="Gene3D" id="3.30.420.10">
    <property type="entry name" value="Ribonuclease H-like superfamily/Ribonuclease H"/>
    <property type="match status" value="1"/>
</dbReference>
<dbReference type="SUPFAM" id="SSF53098">
    <property type="entry name" value="Ribonuclease H-like"/>
    <property type="match status" value="1"/>
</dbReference>
<dbReference type="PANTHER" id="PTHR42648">
    <property type="entry name" value="TRANSPOSASE, PUTATIVE-RELATED"/>
    <property type="match status" value="1"/>
</dbReference>
<evidence type="ECO:0000313" key="5">
    <source>
        <dbReference type="Proteomes" id="UP000265520"/>
    </source>
</evidence>
<keyword evidence="5" id="KW-1185">Reference proteome</keyword>
<name>A0A392NR73_9FABA</name>
<reference evidence="4 5" key="1">
    <citation type="journal article" date="2018" name="Front. Plant Sci.">
        <title>Red Clover (Trifolium pratense) and Zigzag Clover (T. medium) - A Picture of Genomic Similarities and Differences.</title>
        <authorList>
            <person name="Dluhosova J."/>
            <person name="Istvanek J."/>
            <person name="Nedelnik J."/>
            <person name="Repkova J."/>
        </authorList>
    </citation>
    <scope>NUCLEOTIDE SEQUENCE [LARGE SCALE GENOMIC DNA]</scope>
    <source>
        <strain evidence="5">cv. 10/8</strain>
        <tissue evidence="4">Leaf</tissue>
    </source>
</reference>
<dbReference type="PANTHER" id="PTHR42648:SF18">
    <property type="entry name" value="RETROTRANSPOSON, UNCLASSIFIED-LIKE PROTEIN"/>
    <property type="match status" value="1"/>
</dbReference>
<dbReference type="InterPro" id="IPR036397">
    <property type="entry name" value="RNaseH_sf"/>
</dbReference>
<dbReference type="GO" id="GO:0006508">
    <property type="term" value="P:proteolysis"/>
    <property type="evidence" value="ECO:0007669"/>
    <property type="project" value="UniProtKB-KW"/>
</dbReference>
<dbReference type="Pfam" id="PF22936">
    <property type="entry name" value="Pol_BBD"/>
    <property type="match status" value="1"/>
</dbReference>
<protein>
    <submittedName>
        <fullName evidence="4">Retrovirus-related pol polyprotein from transposon tnt 1-94</fullName>
    </submittedName>
</protein>
<dbReference type="InterPro" id="IPR039537">
    <property type="entry name" value="Retrotran_Ty1/copia-like"/>
</dbReference>
<dbReference type="GO" id="GO:0003676">
    <property type="term" value="F:nucleic acid binding"/>
    <property type="evidence" value="ECO:0007669"/>
    <property type="project" value="InterPro"/>
</dbReference>
<keyword evidence="1" id="KW-0645">Protease</keyword>
<dbReference type="GO" id="GO:0008233">
    <property type="term" value="F:peptidase activity"/>
    <property type="evidence" value="ECO:0007669"/>
    <property type="project" value="UniProtKB-KW"/>
</dbReference>
<proteinExistence type="predicted"/>
<dbReference type="AlphaFoldDB" id="A0A392NR73"/>
<evidence type="ECO:0000259" key="2">
    <source>
        <dbReference type="Pfam" id="PF13976"/>
    </source>
</evidence>
<dbReference type="EMBL" id="LXQA010046882">
    <property type="protein sequence ID" value="MCI01710.1"/>
    <property type="molecule type" value="Genomic_DNA"/>
</dbReference>
<comment type="caution">
    <text evidence="4">The sequence shown here is derived from an EMBL/GenBank/DDBJ whole genome shotgun (WGS) entry which is preliminary data.</text>
</comment>
<accession>A0A392NR73</accession>
<feature type="domain" description="GAG-pre-integrase" evidence="2">
    <location>
        <begin position="123"/>
        <end position="189"/>
    </location>
</feature>
<dbReference type="InterPro" id="IPR025724">
    <property type="entry name" value="GAG-pre-integrase_dom"/>
</dbReference>
<feature type="domain" description="Retrovirus-related Pol polyprotein from transposon TNT 1-94-like beta-barrel" evidence="3">
    <location>
        <begin position="15"/>
        <end position="93"/>
    </location>
</feature>
<dbReference type="Pfam" id="PF13976">
    <property type="entry name" value="gag_pre-integrs"/>
    <property type="match status" value="1"/>
</dbReference>
<dbReference type="Proteomes" id="UP000265520">
    <property type="component" value="Unassembled WGS sequence"/>
</dbReference>
<dbReference type="InterPro" id="IPR054722">
    <property type="entry name" value="PolX-like_BBD"/>
</dbReference>
<evidence type="ECO:0000313" key="4">
    <source>
        <dbReference type="EMBL" id="MCI01710.1"/>
    </source>
</evidence>
<dbReference type="InterPro" id="IPR012337">
    <property type="entry name" value="RNaseH-like_sf"/>
</dbReference>